<organism evidence="11 12">
    <name type="scientific">Demequina muriae</name>
    <dbReference type="NCBI Taxonomy" id="3051664"/>
    <lineage>
        <taxon>Bacteria</taxon>
        <taxon>Bacillati</taxon>
        <taxon>Actinomycetota</taxon>
        <taxon>Actinomycetes</taxon>
        <taxon>Micrococcales</taxon>
        <taxon>Demequinaceae</taxon>
        <taxon>Demequina</taxon>
    </lineage>
</organism>
<feature type="region of interest" description="Disordered" evidence="8">
    <location>
        <begin position="1"/>
        <end position="42"/>
    </location>
</feature>
<protein>
    <recommendedName>
        <fullName evidence="7">Endoglucanase</fullName>
        <ecNumber evidence="7">3.2.1.4</ecNumber>
    </recommendedName>
</protein>
<keyword evidence="5 7" id="KW-0326">Glycosidase</keyword>
<evidence type="ECO:0000256" key="7">
    <source>
        <dbReference type="RuleBase" id="RU361153"/>
    </source>
</evidence>
<dbReference type="PROSITE" id="PS00659">
    <property type="entry name" value="GLYCOSYL_HYDROL_F5"/>
    <property type="match status" value="1"/>
</dbReference>
<keyword evidence="9" id="KW-0472">Membrane</keyword>
<dbReference type="Pfam" id="PF00553">
    <property type="entry name" value="CBM_2"/>
    <property type="match status" value="1"/>
</dbReference>
<feature type="region of interest" description="Disordered" evidence="8">
    <location>
        <begin position="72"/>
        <end position="94"/>
    </location>
</feature>
<dbReference type="Gene3D" id="2.60.40.290">
    <property type="match status" value="1"/>
</dbReference>
<evidence type="ECO:0000259" key="10">
    <source>
        <dbReference type="PROSITE" id="PS51173"/>
    </source>
</evidence>
<keyword evidence="6 7" id="KW-0624">Polysaccharide degradation</keyword>
<feature type="region of interest" description="Disordered" evidence="8">
    <location>
        <begin position="196"/>
        <end position="226"/>
    </location>
</feature>
<sequence length="631" mass="67242">MSDQTTPGDAADDERAHSEPDQTVPDETVPGQRPARRWPPTTRRGWVMTASASVGVLVLVVAGTWALATSVDSDASSDASATPSSTPAVGADGAPAECSVDVVIRDEWEGGFTADVAVRASAGALKGWSVMLELGDAVVDGAWDTTLARGAQGLVEAENLEYNATVAEGDEATFGFTASGTPDALSAACGGAVASAAGDGDGDADRDDPGPGDAADVAPPLNAPSGDDWLSVDGNSIIDADGNAVWLTGANWFGFNTTERVLHGLWSVNLESTIAAIAERGFNVLRVPISTELLLEWRSGNAPAASNVNAGTNPELDGATTLEAFEALLVTSKAHGLKVILDVHSAKADNAGHIAPLWTAEGITTEDFLVAWEWVAERYRDDDTIVGFDLQNEPHGKPPENPRATWGDGSDGDWRAVASEAAQRIHAVHPHALLLVEGIEATPADGEQWSSNDPGDYDITWWGGNLRLAGVQPVDGPADKVMYSPHDYGPLVYEQPWFRGSFSGASLERDVWGPTWLYLHDEGVSPLLIGEWGGRLGEDERQDRWMTYLRDLIVDRHLHHTFWVVNPNSSDTGGLLMDDWTTWDEEKYALVEPALWQDREGAFVGLDHEVPLPGGVTVTEYYESGGRPPVG</sequence>
<evidence type="ECO:0000256" key="5">
    <source>
        <dbReference type="ARBA" id="ARBA00023295"/>
    </source>
</evidence>
<keyword evidence="9" id="KW-0812">Transmembrane</keyword>
<dbReference type="PANTHER" id="PTHR35923">
    <property type="entry name" value="MAJOR EXTRACELLULAR ENDOGLUCANASE"/>
    <property type="match status" value="1"/>
</dbReference>
<dbReference type="InterPro" id="IPR012291">
    <property type="entry name" value="CBM2_carb-bd_dom_sf"/>
</dbReference>
<evidence type="ECO:0000256" key="3">
    <source>
        <dbReference type="ARBA" id="ARBA00023001"/>
    </source>
</evidence>
<evidence type="ECO:0000256" key="8">
    <source>
        <dbReference type="SAM" id="MobiDB-lite"/>
    </source>
</evidence>
<dbReference type="InterPro" id="IPR018087">
    <property type="entry name" value="Glyco_hydro_5_CS"/>
</dbReference>
<keyword evidence="2 7" id="KW-0378">Hydrolase</keyword>
<dbReference type="EC" id="3.2.1.4" evidence="7"/>
<evidence type="ECO:0000256" key="2">
    <source>
        <dbReference type="ARBA" id="ARBA00022801"/>
    </source>
</evidence>
<comment type="similarity">
    <text evidence="7">Belongs to the glycosyl hydrolase 5 (cellulase A) family.</text>
</comment>
<dbReference type="PANTHER" id="PTHR35923:SF2">
    <property type="entry name" value="ENDOGLUCANASE"/>
    <property type="match status" value="1"/>
</dbReference>
<comment type="caution">
    <text evidence="11">The sequence shown here is derived from an EMBL/GenBank/DDBJ whole genome shotgun (WGS) entry which is preliminary data.</text>
</comment>
<evidence type="ECO:0000256" key="6">
    <source>
        <dbReference type="ARBA" id="ARBA00023326"/>
    </source>
</evidence>
<dbReference type="InterPro" id="IPR008965">
    <property type="entry name" value="CBM2/CBM3_carb-bd_dom_sf"/>
</dbReference>
<dbReference type="Proteomes" id="UP001172708">
    <property type="component" value="Unassembled WGS sequence"/>
</dbReference>
<evidence type="ECO:0000256" key="1">
    <source>
        <dbReference type="ARBA" id="ARBA00000966"/>
    </source>
</evidence>
<keyword evidence="9" id="KW-1133">Transmembrane helix</keyword>
<name>A0ABT8GIW2_9MICO</name>
<feature type="compositionally biased region" description="Low complexity" evidence="8">
    <location>
        <begin position="72"/>
        <end position="89"/>
    </location>
</feature>
<dbReference type="SUPFAM" id="SSF51445">
    <property type="entry name" value="(Trans)glycosidases"/>
    <property type="match status" value="1"/>
</dbReference>
<feature type="compositionally biased region" description="Low complexity" evidence="8">
    <location>
        <begin position="211"/>
        <end position="220"/>
    </location>
</feature>
<dbReference type="EMBL" id="JAUHQA010000001">
    <property type="protein sequence ID" value="MDN4481329.1"/>
    <property type="molecule type" value="Genomic_DNA"/>
</dbReference>
<evidence type="ECO:0000313" key="11">
    <source>
        <dbReference type="EMBL" id="MDN4481329.1"/>
    </source>
</evidence>
<proteinExistence type="inferred from homology"/>
<dbReference type="InterPro" id="IPR001919">
    <property type="entry name" value="CBD2"/>
</dbReference>
<dbReference type="SMART" id="SM00637">
    <property type="entry name" value="CBD_II"/>
    <property type="match status" value="1"/>
</dbReference>
<dbReference type="Gene3D" id="3.20.20.80">
    <property type="entry name" value="Glycosidases"/>
    <property type="match status" value="1"/>
</dbReference>
<evidence type="ECO:0000256" key="9">
    <source>
        <dbReference type="SAM" id="Phobius"/>
    </source>
</evidence>
<evidence type="ECO:0000313" key="12">
    <source>
        <dbReference type="Proteomes" id="UP001172708"/>
    </source>
</evidence>
<accession>A0ABT8GIW2</accession>
<keyword evidence="12" id="KW-1185">Reference proteome</keyword>
<keyword evidence="3 7" id="KW-0136">Cellulose degradation</keyword>
<evidence type="ECO:0000256" key="4">
    <source>
        <dbReference type="ARBA" id="ARBA00023277"/>
    </source>
</evidence>
<dbReference type="Pfam" id="PF00150">
    <property type="entry name" value="Cellulase"/>
    <property type="match status" value="1"/>
</dbReference>
<feature type="domain" description="CBM2" evidence="10">
    <location>
        <begin position="91"/>
        <end position="192"/>
    </location>
</feature>
<gene>
    <name evidence="11" type="ORF">QQX02_10375</name>
</gene>
<dbReference type="RefSeq" id="WP_301142927.1">
    <property type="nucleotide sequence ID" value="NZ_JAUHQA010000001.1"/>
</dbReference>
<dbReference type="PROSITE" id="PS51173">
    <property type="entry name" value="CBM2"/>
    <property type="match status" value="1"/>
</dbReference>
<keyword evidence="4 7" id="KW-0119">Carbohydrate metabolism</keyword>
<dbReference type="InterPro" id="IPR017853">
    <property type="entry name" value="GH"/>
</dbReference>
<dbReference type="SUPFAM" id="SSF49384">
    <property type="entry name" value="Carbohydrate-binding domain"/>
    <property type="match status" value="1"/>
</dbReference>
<dbReference type="InterPro" id="IPR001547">
    <property type="entry name" value="Glyco_hydro_5"/>
</dbReference>
<feature type="transmembrane region" description="Helical" evidence="9">
    <location>
        <begin position="46"/>
        <end position="68"/>
    </location>
</feature>
<comment type="catalytic activity">
    <reaction evidence="1 7">
        <text>Endohydrolysis of (1-&gt;4)-beta-D-glucosidic linkages in cellulose, lichenin and cereal beta-D-glucans.</text>
        <dbReference type="EC" id="3.2.1.4"/>
    </reaction>
</comment>
<reference evidence="11" key="1">
    <citation type="submission" date="2023-06" db="EMBL/GenBank/DDBJ databases">
        <title>Egi l300058.</title>
        <authorList>
            <person name="Gao L."/>
            <person name="Fang B.-Z."/>
            <person name="Li W.-J."/>
        </authorList>
    </citation>
    <scope>NUCLEOTIDE SEQUENCE</scope>
    <source>
        <strain evidence="11">EGI L300058</strain>
    </source>
</reference>